<proteinExistence type="predicted"/>
<accession>X1QFZ5</accession>
<name>X1QFZ5_9ZZZZ</name>
<feature type="non-terminal residue" evidence="1">
    <location>
        <position position="1"/>
    </location>
</feature>
<dbReference type="AlphaFoldDB" id="X1QFZ5"/>
<comment type="caution">
    <text evidence="1">The sequence shown here is derived from an EMBL/GenBank/DDBJ whole genome shotgun (WGS) entry which is preliminary data.</text>
</comment>
<organism evidence="1">
    <name type="scientific">marine sediment metagenome</name>
    <dbReference type="NCBI Taxonomy" id="412755"/>
    <lineage>
        <taxon>unclassified sequences</taxon>
        <taxon>metagenomes</taxon>
        <taxon>ecological metagenomes</taxon>
    </lineage>
</organism>
<dbReference type="EMBL" id="BARV01033159">
    <property type="protein sequence ID" value="GAI42194.1"/>
    <property type="molecule type" value="Genomic_DNA"/>
</dbReference>
<gene>
    <name evidence="1" type="ORF">S06H3_52171</name>
</gene>
<sequence>EWNNIHQLCLYKADRKPKQNFKLPQELHIKDHSDIDIAYTNICNLLCLGGFHSDYSIALQAKKSGWQWHSTFLTSVHMYDSLRSLATVTGSILDRVRDKNVDLLFPSNESVFKIGSGFVSDFNMFFDTVCIGSYQAPALTHIQLLHLKEITSGA</sequence>
<protein>
    <submittedName>
        <fullName evidence="1">Uncharacterized protein</fullName>
    </submittedName>
</protein>
<reference evidence="1" key="1">
    <citation type="journal article" date="2014" name="Front. Microbiol.">
        <title>High frequency of phylogenetically diverse reductive dehalogenase-homologous genes in deep subseafloor sedimentary metagenomes.</title>
        <authorList>
            <person name="Kawai M."/>
            <person name="Futagami T."/>
            <person name="Toyoda A."/>
            <person name="Takaki Y."/>
            <person name="Nishi S."/>
            <person name="Hori S."/>
            <person name="Arai W."/>
            <person name="Tsubouchi T."/>
            <person name="Morono Y."/>
            <person name="Uchiyama I."/>
            <person name="Ito T."/>
            <person name="Fujiyama A."/>
            <person name="Inagaki F."/>
            <person name="Takami H."/>
        </authorList>
    </citation>
    <scope>NUCLEOTIDE SEQUENCE</scope>
    <source>
        <strain evidence="1">Expedition CK06-06</strain>
    </source>
</reference>
<evidence type="ECO:0000313" key="1">
    <source>
        <dbReference type="EMBL" id="GAI42194.1"/>
    </source>
</evidence>